<evidence type="ECO:0000256" key="1">
    <source>
        <dbReference type="ARBA" id="ARBA00022714"/>
    </source>
</evidence>
<evidence type="ECO:0000313" key="7">
    <source>
        <dbReference type="Proteomes" id="UP000678237"/>
    </source>
</evidence>
<dbReference type="Gene3D" id="2.102.10.10">
    <property type="entry name" value="Rieske [2Fe-2S] iron-sulphur domain"/>
    <property type="match status" value="1"/>
</dbReference>
<reference evidence="6" key="1">
    <citation type="submission" date="2021-03" db="EMBL/GenBank/DDBJ databases">
        <authorList>
            <person name="Jaffe A."/>
        </authorList>
    </citation>
    <scope>NUCLEOTIDE SEQUENCE</scope>
    <source>
        <strain evidence="6">RIFCSPLOWO2_01_FULL_58_19</strain>
    </source>
</reference>
<dbReference type="Proteomes" id="UP000678237">
    <property type="component" value="Unassembled WGS sequence"/>
</dbReference>
<sequence length="100" mass="10680">MAWQEVARVDEIREGAAKVVSVNGEDVAVFLVDGQYHAIANTCPHKGGPLGDGVLDGCVVTCPWHGWKFDVTTGVSAVVKSVSVPKYNVKVEGDKVWVEA</sequence>
<accession>A0A8T4LB55</accession>
<name>A0A8T4LB55_9ARCH</name>
<evidence type="ECO:0000256" key="2">
    <source>
        <dbReference type="ARBA" id="ARBA00022723"/>
    </source>
</evidence>
<dbReference type="PANTHER" id="PTHR21496">
    <property type="entry name" value="FERREDOXIN-RELATED"/>
    <property type="match status" value="1"/>
</dbReference>
<keyword evidence="2" id="KW-0479">Metal-binding</keyword>
<comment type="caution">
    <text evidence="6">The sequence shown here is derived from an EMBL/GenBank/DDBJ whole genome shotgun (WGS) entry which is preliminary data.</text>
</comment>
<evidence type="ECO:0000256" key="3">
    <source>
        <dbReference type="ARBA" id="ARBA00023004"/>
    </source>
</evidence>
<gene>
    <name evidence="6" type="ORF">J4203_04870</name>
</gene>
<reference evidence="6" key="2">
    <citation type="submission" date="2021-05" db="EMBL/GenBank/DDBJ databases">
        <title>Protein family content uncovers lineage relationships and bacterial pathway maintenance mechanisms in DPANN archaea.</title>
        <authorList>
            <person name="Castelle C.J."/>
            <person name="Meheust R."/>
            <person name="Jaffe A.L."/>
            <person name="Seitz K."/>
            <person name="Gong X."/>
            <person name="Baker B.J."/>
            <person name="Banfield J.F."/>
        </authorList>
    </citation>
    <scope>NUCLEOTIDE SEQUENCE</scope>
    <source>
        <strain evidence="6">RIFCSPLOWO2_01_FULL_58_19</strain>
    </source>
</reference>
<dbReference type="SUPFAM" id="SSF50022">
    <property type="entry name" value="ISP domain"/>
    <property type="match status" value="1"/>
</dbReference>
<keyword evidence="1" id="KW-0001">2Fe-2S</keyword>
<evidence type="ECO:0000256" key="4">
    <source>
        <dbReference type="ARBA" id="ARBA00023014"/>
    </source>
</evidence>
<dbReference type="PROSITE" id="PS51296">
    <property type="entry name" value="RIESKE"/>
    <property type="match status" value="1"/>
</dbReference>
<dbReference type="InterPro" id="IPR017941">
    <property type="entry name" value="Rieske_2Fe-2S"/>
</dbReference>
<evidence type="ECO:0000313" key="6">
    <source>
        <dbReference type="EMBL" id="MBS3063182.1"/>
    </source>
</evidence>
<dbReference type="EMBL" id="JAGVWE010000004">
    <property type="protein sequence ID" value="MBS3063182.1"/>
    <property type="molecule type" value="Genomic_DNA"/>
</dbReference>
<dbReference type="GO" id="GO:0046872">
    <property type="term" value="F:metal ion binding"/>
    <property type="evidence" value="ECO:0007669"/>
    <property type="project" value="UniProtKB-KW"/>
</dbReference>
<organism evidence="6 7">
    <name type="scientific">Candidatus Iainarchaeum sp</name>
    <dbReference type="NCBI Taxonomy" id="3101447"/>
    <lineage>
        <taxon>Archaea</taxon>
        <taxon>Candidatus Iainarchaeota</taxon>
        <taxon>Candidatus Iainarchaeia</taxon>
        <taxon>Candidatus Iainarchaeales</taxon>
        <taxon>Candidatus Iainarchaeaceae</taxon>
        <taxon>Candidatus Iainarchaeum</taxon>
    </lineage>
</organism>
<protein>
    <submittedName>
        <fullName evidence="6">Rieske 2Fe-2S domain-containing protein</fullName>
    </submittedName>
</protein>
<dbReference type="GO" id="GO:0051537">
    <property type="term" value="F:2 iron, 2 sulfur cluster binding"/>
    <property type="evidence" value="ECO:0007669"/>
    <property type="project" value="UniProtKB-KW"/>
</dbReference>
<dbReference type="Pfam" id="PF00355">
    <property type="entry name" value="Rieske"/>
    <property type="match status" value="1"/>
</dbReference>
<feature type="domain" description="Rieske" evidence="5">
    <location>
        <begin position="3"/>
        <end position="98"/>
    </location>
</feature>
<evidence type="ECO:0000259" key="5">
    <source>
        <dbReference type="PROSITE" id="PS51296"/>
    </source>
</evidence>
<proteinExistence type="predicted"/>
<dbReference type="InterPro" id="IPR036922">
    <property type="entry name" value="Rieske_2Fe-2S_sf"/>
</dbReference>
<keyword evidence="3" id="KW-0408">Iron</keyword>
<dbReference type="PANTHER" id="PTHR21496:SF23">
    <property type="entry name" value="3-PHENYLPROPIONATE_CINNAMIC ACID DIOXYGENASE FERREDOXIN SUBUNIT"/>
    <property type="match status" value="1"/>
</dbReference>
<dbReference type="AlphaFoldDB" id="A0A8T4LB55"/>
<keyword evidence="4" id="KW-0411">Iron-sulfur</keyword>